<evidence type="ECO:0000313" key="2">
    <source>
        <dbReference type="EMBL" id="OGK17689.1"/>
    </source>
</evidence>
<dbReference type="InterPro" id="IPR001307">
    <property type="entry name" value="Thiosulphate_STrfase_CS"/>
</dbReference>
<dbReference type="PROSITE" id="PS00380">
    <property type="entry name" value="RHODANESE_1"/>
    <property type="match status" value="1"/>
</dbReference>
<protein>
    <recommendedName>
        <fullName evidence="1">Rhodanese domain-containing protein</fullName>
    </recommendedName>
</protein>
<dbReference type="SMART" id="SM00450">
    <property type="entry name" value="RHOD"/>
    <property type="match status" value="1"/>
</dbReference>
<dbReference type="CDD" id="cd00158">
    <property type="entry name" value="RHOD"/>
    <property type="match status" value="1"/>
</dbReference>
<dbReference type="Pfam" id="PF00581">
    <property type="entry name" value="Rhodanese"/>
    <property type="match status" value="1"/>
</dbReference>
<reference evidence="2 3" key="1">
    <citation type="journal article" date="2016" name="Nat. Commun.">
        <title>Thousands of microbial genomes shed light on interconnected biogeochemical processes in an aquifer system.</title>
        <authorList>
            <person name="Anantharaman K."/>
            <person name="Brown C.T."/>
            <person name="Hug L.A."/>
            <person name="Sharon I."/>
            <person name="Castelle C.J."/>
            <person name="Probst A.J."/>
            <person name="Thomas B.C."/>
            <person name="Singh A."/>
            <person name="Wilkins M.J."/>
            <person name="Karaoz U."/>
            <person name="Brodie E.L."/>
            <person name="Williams K.H."/>
            <person name="Hubbard S.S."/>
            <person name="Banfield J.F."/>
        </authorList>
    </citation>
    <scope>NUCLEOTIDE SEQUENCE [LARGE SCALE GENOMIC DNA]</scope>
</reference>
<dbReference type="EMBL" id="MFZI01000081">
    <property type="protein sequence ID" value="OGK17689.1"/>
    <property type="molecule type" value="Genomic_DNA"/>
</dbReference>
<comment type="caution">
    <text evidence="2">The sequence shown here is derived from an EMBL/GenBank/DDBJ whole genome shotgun (WGS) entry which is preliminary data.</text>
</comment>
<dbReference type="InterPro" id="IPR001279">
    <property type="entry name" value="Metallo-B-lactamas"/>
</dbReference>
<dbReference type="Pfam" id="PF00753">
    <property type="entry name" value="Lactamase_B"/>
    <property type="match status" value="1"/>
</dbReference>
<name>A0A1F7GFH3_9BACT</name>
<evidence type="ECO:0000313" key="3">
    <source>
        <dbReference type="Proteomes" id="UP000177026"/>
    </source>
</evidence>
<sequence>MREISTRGLKKLIDSKKKFILLDCRGIDYYLWEHLPGAMNIRWKYMEEKAIRMITDKKALIVTYCDGFTCMASLKGYKTLKKMGYKNVFEYSGGTADWNAQGFKTIKNPKYRIAENVYRFPNQVFYDEQVNSYLIEEDDFILLIDGPQQLTDEHEDFILYFDKPIKVFMSHGPTAGETELLQKKYRAKIFLHKKDEKNEWLTIKPDVLFEDGYEFSKNLRVIHTPGHTRGSSTLHDMKNKVMFTGDHIEGKDGKIYDFFKHRDGTEGDIKMRFENAKRLLEYDFEKILPFHYDIIPKKAKSILLEFIHKYS</sequence>
<dbReference type="PANTHER" id="PTHR42773">
    <property type="entry name" value="METALLO-BETA-LACTAMASE-RELATED"/>
    <property type="match status" value="1"/>
</dbReference>
<dbReference type="InterPro" id="IPR036873">
    <property type="entry name" value="Rhodanese-like_dom_sf"/>
</dbReference>
<proteinExistence type="predicted"/>
<dbReference type="SMART" id="SM00849">
    <property type="entry name" value="Lactamase_B"/>
    <property type="match status" value="1"/>
</dbReference>
<dbReference type="InterPro" id="IPR001763">
    <property type="entry name" value="Rhodanese-like_dom"/>
</dbReference>
<dbReference type="AlphaFoldDB" id="A0A1F7GFH3"/>
<dbReference type="PANTHER" id="PTHR42773:SF1">
    <property type="entry name" value="METALLO-BETA-LACTAMASE FAMILY PROTEIN"/>
    <property type="match status" value="1"/>
</dbReference>
<dbReference type="Gene3D" id="3.40.250.10">
    <property type="entry name" value="Rhodanese-like domain"/>
    <property type="match status" value="1"/>
</dbReference>
<feature type="domain" description="Rhodanese" evidence="1">
    <location>
        <begin position="15"/>
        <end position="107"/>
    </location>
</feature>
<evidence type="ECO:0000259" key="1">
    <source>
        <dbReference type="PROSITE" id="PS50206"/>
    </source>
</evidence>
<dbReference type="Gene3D" id="3.60.15.10">
    <property type="entry name" value="Ribonuclease Z/Hydroxyacylglutathione hydrolase-like"/>
    <property type="match status" value="1"/>
</dbReference>
<gene>
    <name evidence="2" type="ORF">A2866_05910</name>
</gene>
<dbReference type="InterPro" id="IPR036866">
    <property type="entry name" value="RibonucZ/Hydroxyglut_hydro"/>
</dbReference>
<dbReference type="SUPFAM" id="SSF56281">
    <property type="entry name" value="Metallo-hydrolase/oxidoreductase"/>
    <property type="match status" value="1"/>
</dbReference>
<dbReference type="SUPFAM" id="SSF52821">
    <property type="entry name" value="Rhodanese/Cell cycle control phosphatase"/>
    <property type="match status" value="1"/>
</dbReference>
<dbReference type="Proteomes" id="UP000177026">
    <property type="component" value="Unassembled WGS sequence"/>
</dbReference>
<dbReference type="PROSITE" id="PS50206">
    <property type="entry name" value="RHODANESE_3"/>
    <property type="match status" value="1"/>
</dbReference>
<accession>A0A1F7GFH3</accession>
<organism evidence="2 3">
    <name type="scientific">Candidatus Roizmanbacteria bacterium RIFCSPHIGHO2_01_FULL_39_8</name>
    <dbReference type="NCBI Taxonomy" id="1802033"/>
    <lineage>
        <taxon>Bacteria</taxon>
        <taxon>Candidatus Roizmaniibacteriota</taxon>
    </lineage>
</organism>
<dbReference type="GO" id="GO:0004792">
    <property type="term" value="F:thiosulfate-cyanide sulfurtransferase activity"/>
    <property type="evidence" value="ECO:0007669"/>
    <property type="project" value="InterPro"/>
</dbReference>